<evidence type="ECO:0000313" key="2">
    <source>
        <dbReference type="Proteomes" id="UP001362999"/>
    </source>
</evidence>
<sequence length="130" mass="14945">MATIMVIVTVTCVYVQDLRLNTSTRGAARSFQQRSINIPRIQIYWVIFNEVRLADTADNIFAISFGQVLATFVVLDPLWQVIKMSPGAVDWFKDLTIMRWATGRPKHGPTQLLNTQLEHEEMVSLNHWNK</sequence>
<keyword evidence="2" id="KW-1185">Reference proteome</keyword>
<accession>A0AAW0ALK1</accession>
<gene>
    <name evidence="1" type="ORF">R3P38DRAFT_3206309</name>
</gene>
<proteinExistence type="predicted"/>
<organism evidence="1 2">
    <name type="scientific">Favolaschia claudopus</name>
    <dbReference type="NCBI Taxonomy" id="2862362"/>
    <lineage>
        <taxon>Eukaryota</taxon>
        <taxon>Fungi</taxon>
        <taxon>Dikarya</taxon>
        <taxon>Basidiomycota</taxon>
        <taxon>Agaricomycotina</taxon>
        <taxon>Agaricomycetes</taxon>
        <taxon>Agaricomycetidae</taxon>
        <taxon>Agaricales</taxon>
        <taxon>Marasmiineae</taxon>
        <taxon>Mycenaceae</taxon>
        <taxon>Favolaschia</taxon>
    </lineage>
</organism>
<protein>
    <submittedName>
        <fullName evidence="1">Uncharacterized protein</fullName>
    </submittedName>
</protein>
<dbReference type="AlphaFoldDB" id="A0AAW0ALK1"/>
<dbReference type="Proteomes" id="UP001362999">
    <property type="component" value="Unassembled WGS sequence"/>
</dbReference>
<dbReference type="EMBL" id="JAWWNJ010000058">
    <property type="protein sequence ID" value="KAK7013747.1"/>
    <property type="molecule type" value="Genomic_DNA"/>
</dbReference>
<comment type="caution">
    <text evidence="1">The sequence shown here is derived from an EMBL/GenBank/DDBJ whole genome shotgun (WGS) entry which is preliminary data.</text>
</comment>
<evidence type="ECO:0000313" key="1">
    <source>
        <dbReference type="EMBL" id="KAK7013747.1"/>
    </source>
</evidence>
<reference evidence="1 2" key="1">
    <citation type="journal article" date="2024" name="J Genomics">
        <title>Draft genome sequencing and assembly of Favolaschia claudopus CIRM-BRFM 2984 isolated from oak limbs.</title>
        <authorList>
            <person name="Navarro D."/>
            <person name="Drula E."/>
            <person name="Chaduli D."/>
            <person name="Cazenave R."/>
            <person name="Ahrendt S."/>
            <person name="Wang J."/>
            <person name="Lipzen A."/>
            <person name="Daum C."/>
            <person name="Barry K."/>
            <person name="Grigoriev I.V."/>
            <person name="Favel A."/>
            <person name="Rosso M.N."/>
            <person name="Martin F."/>
        </authorList>
    </citation>
    <scope>NUCLEOTIDE SEQUENCE [LARGE SCALE GENOMIC DNA]</scope>
    <source>
        <strain evidence="1 2">CIRM-BRFM 2984</strain>
    </source>
</reference>
<name>A0AAW0ALK1_9AGAR</name>